<dbReference type="InterPro" id="IPR029056">
    <property type="entry name" value="Ribokinase-like"/>
</dbReference>
<feature type="binding site" evidence="12">
    <location>
        <begin position="255"/>
        <end position="256"/>
    </location>
    <ligand>
        <name>ATP</name>
        <dbReference type="ChEBI" id="CHEBI:30616"/>
    </ligand>
</feature>
<feature type="binding site" evidence="12">
    <location>
        <position position="250"/>
    </location>
    <ligand>
        <name>K(+)</name>
        <dbReference type="ChEBI" id="CHEBI:29103"/>
    </ligand>
</feature>
<evidence type="ECO:0000256" key="11">
    <source>
        <dbReference type="ARBA" id="ARBA00023277"/>
    </source>
</evidence>
<dbReference type="GO" id="GO:0004747">
    <property type="term" value="F:ribokinase activity"/>
    <property type="evidence" value="ECO:0007669"/>
    <property type="project" value="UniProtKB-UniRule"/>
</dbReference>
<evidence type="ECO:0000256" key="7">
    <source>
        <dbReference type="ARBA" id="ARBA00022777"/>
    </source>
</evidence>
<evidence type="ECO:0000256" key="9">
    <source>
        <dbReference type="ARBA" id="ARBA00022842"/>
    </source>
</evidence>
<dbReference type="CDD" id="cd01174">
    <property type="entry name" value="ribokinase"/>
    <property type="match status" value="1"/>
</dbReference>
<feature type="active site" description="Proton acceptor" evidence="12">
    <location>
        <position position="256"/>
    </location>
</feature>
<dbReference type="InterPro" id="IPR011611">
    <property type="entry name" value="PfkB_dom"/>
</dbReference>
<dbReference type="PANTHER" id="PTHR10584">
    <property type="entry name" value="SUGAR KINASE"/>
    <property type="match status" value="1"/>
</dbReference>
<dbReference type="PROSITE" id="PS00584">
    <property type="entry name" value="PFKB_KINASES_2"/>
    <property type="match status" value="1"/>
</dbReference>
<keyword evidence="4 12" id="KW-0808">Transferase</keyword>
<name>A0A1M7Y2E8_9FIRM</name>
<dbReference type="Gene3D" id="3.40.1190.20">
    <property type="match status" value="1"/>
</dbReference>
<evidence type="ECO:0000256" key="4">
    <source>
        <dbReference type="ARBA" id="ARBA00022679"/>
    </source>
</evidence>
<evidence type="ECO:0000256" key="12">
    <source>
        <dbReference type="HAMAP-Rule" id="MF_01987"/>
    </source>
</evidence>
<proteinExistence type="inferred from homology"/>
<dbReference type="AlphaFoldDB" id="A0A1M7Y2E8"/>
<feature type="binding site" evidence="12">
    <location>
        <position position="141"/>
    </location>
    <ligand>
        <name>substrate</name>
    </ligand>
</feature>
<reference evidence="14 15" key="1">
    <citation type="submission" date="2016-12" db="EMBL/GenBank/DDBJ databases">
        <authorList>
            <person name="Song W.-J."/>
            <person name="Kurnit D.M."/>
        </authorList>
    </citation>
    <scope>NUCLEOTIDE SEQUENCE [LARGE SCALE GENOMIC DNA]</scope>
    <source>
        <strain evidence="14 15">DSM 12503</strain>
    </source>
</reference>
<keyword evidence="15" id="KW-1185">Reference proteome</keyword>
<feature type="binding site" evidence="12">
    <location>
        <begin position="224"/>
        <end position="229"/>
    </location>
    <ligand>
        <name>ATP</name>
        <dbReference type="ChEBI" id="CHEBI:30616"/>
    </ligand>
</feature>
<feature type="binding site" evidence="12">
    <location>
        <position position="286"/>
    </location>
    <ligand>
        <name>K(+)</name>
        <dbReference type="ChEBI" id="CHEBI:29103"/>
    </ligand>
</feature>
<dbReference type="Pfam" id="PF00294">
    <property type="entry name" value="PfkB"/>
    <property type="match status" value="1"/>
</dbReference>
<comment type="subcellular location">
    <subcellularLocation>
        <location evidence="12">Cytoplasm</location>
    </subcellularLocation>
</comment>
<dbReference type="EMBL" id="FRFD01000003">
    <property type="protein sequence ID" value="SHO46074.1"/>
    <property type="molecule type" value="Genomic_DNA"/>
</dbReference>
<dbReference type="GO" id="GO:0019303">
    <property type="term" value="P:D-ribose catabolic process"/>
    <property type="evidence" value="ECO:0007669"/>
    <property type="project" value="UniProtKB-UniRule"/>
</dbReference>
<evidence type="ECO:0000256" key="6">
    <source>
        <dbReference type="ARBA" id="ARBA00022741"/>
    </source>
</evidence>
<dbReference type="InterPro" id="IPR002173">
    <property type="entry name" value="Carboh/pur_kinase_PfkB_CS"/>
</dbReference>
<dbReference type="OrthoDB" id="9775849at2"/>
<dbReference type="HAMAP" id="MF_01987">
    <property type="entry name" value="Ribokinase"/>
    <property type="match status" value="1"/>
</dbReference>
<comment type="subunit">
    <text evidence="12">Homodimer.</text>
</comment>
<keyword evidence="12" id="KW-0963">Cytoplasm</keyword>
<evidence type="ECO:0000313" key="15">
    <source>
        <dbReference type="Proteomes" id="UP000184612"/>
    </source>
</evidence>
<dbReference type="RefSeq" id="WP_073587787.1">
    <property type="nucleotide sequence ID" value="NZ_FRFD01000003.1"/>
</dbReference>
<feature type="binding site" evidence="12">
    <location>
        <begin position="12"/>
        <end position="14"/>
    </location>
    <ligand>
        <name>substrate</name>
    </ligand>
</feature>
<evidence type="ECO:0000313" key="14">
    <source>
        <dbReference type="EMBL" id="SHO46074.1"/>
    </source>
</evidence>
<accession>A0A1M7Y2E8</accession>
<feature type="binding site" evidence="12">
    <location>
        <position position="256"/>
    </location>
    <ligand>
        <name>substrate</name>
    </ligand>
</feature>
<dbReference type="PANTHER" id="PTHR10584:SF166">
    <property type="entry name" value="RIBOKINASE"/>
    <property type="match status" value="1"/>
</dbReference>
<dbReference type="GO" id="GO:0005829">
    <property type="term" value="C:cytosol"/>
    <property type="evidence" value="ECO:0007669"/>
    <property type="project" value="TreeGrafter"/>
</dbReference>
<feature type="binding site" evidence="12">
    <location>
        <position position="280"/>
    </location>
    <ligand>
        <name>ATP</name>
        <dbReference type="ChEBI" id="CHEBI:30616"/>
    </ligand>
</feature>
<sequence length="311" mass="33617">MKKRILIIGSLNMDMIIEMKRMPAIGETVLGDNLSYIPGGKGANQAYAAGRLGGDVAMLGCVGDDNMGEKLVCNIAGSGADASFIMKTENIPTGTAVIYVNEKGDNSIVVISGANNACNVEYLKQNDNLIQESDYVMVQMEIPLETIMYGIRRAKELNKTVILNPAPAPNPKTLPEDIFENIDYITPNETELIMLSGQTKISPENIREGARILLEKGVPNVLVTLGEKGTLYISRQMEALYPARKVEAVDTTAAGDCFNGAFVTALSEGKSVKEAVIFANCASSIAVTRKGAQSSIPDRKEVEDILKHWQQ</sequence>
<comment type="function">
    <text evidence="12">Catalyzes the phosphorylation of ribose at O-5 in a reaction requiring ATP and magnesium. The resulting D-ribose-5-phosphate can then be used either for sythesis of nucleotides, histidine, and tryptophan, or as a component of the pentose phosphate pathway.</text>
</comment>
<evidence type="ECO:0000256" key="2">
    <source>
        <dbReference type="ARBA" id="ARBA00012035"/>
    </source>
</evidence>
<comment type="cofactor">
    <cofactor evidence="12">
        <name>Mg(2+)</name>
        <dbReference type="ChEBI" id="CHEBI:18420"/>
    </cofactor>
    <text evidence="12">Requires a divalent cation, most likely magnesium in vivo, as an electrophilic catalyst to aid phosphoryl group transfer. It is the chelate of the metal and the nucleotide that is the actual substrate.</text>
</comment>
<dbReference type="UniPathway" id="UPA00916">
    <property type="reaction ID" value="UER00889"/>
</dbReference>
<dbReference type="GO" id="GO:0005524">
    <property type="term" value="F:ATP binding"/>
    <property type="evidence" value="ECO:0007669"/>
    <property type="project" value="UniProtKB-UniRule"/>
</dbReference>
<feature type="binding site" evidence="12">
    <location>
        <begin position="40"/>
        <end position="44"/>
    </location>
    <ligand>
        <name>substrate</name>
    </ligand>
</feature>
<protein>
    <recommendedName>
        <fullName evidence="3 12">Ribokinase</fullName>
        <shortName evidence="12">RK</shortName>
        <ecNumber evidence="2 12">2.7.1.15</ecNumber>
    </recommendedName>
</protein>
<dbReference type="NCBIfam" id="TIGR02152">
    <property type="entry name" value="D_ribokin_bact"/>
    <property type="match status" value="1"/>
</dbReference>
<keyword evidence="10 12" id="KW-0630">Potassium</keyword>
<evidence type="ECO:0000259" key="13">
    <source>
        <dbReference type="Pfam" id="PF00294"/>
    </source>
</evidence>
<comment type="pathway">
    <text evidence="12">Carbohydrate metabolism; D-ribose degradation; D-ribose 5-phosphate from beta-D-ribopyranose: step 2/2.</text>
</comment>
<keyword evidence="5 12" id="KW-0479">Metal-binding</keyword>
<keyword evidence="8 12" id="KW-0067">ATP-binding</keyword>
<evidence type="ECO:0000256" key="3">
    <source>
        <dbReference type="ARBA" id="ARBA00016943"/>
    </source>
</evidence>
<feature type="binding site" evidence="12">
    <location>
        <position position="289"/>
    </location>
    <ligand>
        <name>K(+)</name>
        <dbReference type="ChEBI" id="CHEBI:29103"/>
    </ligand>
</feature>
<evidence type="ECO:0000256" key="1">
    <source>
        <dbReference type="ARBA" id="ARBA00005380"/>
    </source>
</evidence>
<dbReference type="InterPro" id="IPR002139">
    <property type="entry name" value="Ribo/fructo_kinase"/>
</dbReference>
<feature type="binding site" evidence="12">
    <location>
        <position position="188"/>
    </location>
    <ligand>
        <name>ATP</name>
        <dbReference type="ChEBI" id="CHEBI:30616"/>
    </ligand>
</feature>
<dbReference type="Proteomes" id="UP000184612">
    <property type="component" value="Unassembled WGS sequence"/>
</dbReference>
<comment type="caution">
    <text evidence="12">Lacks conserved residue(s) required for the propagation of feature annotation.</text>
</comment>
<feature type="binding site" evidence="12">
    <location>
        <position position="291"/>
    </location>
    <ligand>
        <name>K(+)</name>
        <dbReference type="ChEBI" id="CHEBI:29103"/>
    </ligand>
</feature>
<evidence type="ECO:0000256" key="5">
    <source>
        <dbReference type="ARBA" id="ARBA00022723"/>
    </source>
</evidence>
<gene>
    <name evidence="12" type="primary">rbsK</name>
    <name evidence="14" type="ORF">SAMN02745217_01172</name>
</gene>
<dbReference type="GO" id="GO:0046872">
    <property type="term" value="F:metal ion binding"/>
    <property type="evidence" value="ECO:0007669"/>
    <property type="project" value="UniProtKB-KW"/>
</dbReference>
<keyword evidence="11 12" id="KW-0119">Carbohydrate metabolism</keyword>
<feature type="domain" description="Carbohydrate kinase PfkB" evidence="13">
    <location>
        <begin position="3"/>
        <end position="298"/>
    </location>
</feature>
<keyword evidence="6 12" id="KW-0547">Nucleotide-binding</keyword>
<organism evidence="14 15">
    <name type="scientific">Anaerocolumna xylanovorans DSM 12503</name>
    <dbReference type="NCBI Taxonomy" id="1121345"/>
    <lineage>
        <taxon>Bacteria</taxon>
        <taxon>Bacillati</taxon>
        <taxon>Bacillota</taxon>
        <taxon>Clostridia</taxon>
        <taxon>Lachnospirales</taxon>
        <taxon>Lachnospiraceae</taxon>
        <taxon>Anaerocolumna</taxon>
    </lineage>
</organism>
<dbReference type="PRINTS" id="PR00990">
    <property type="entry name" value="RIBOKINASE"/>
</dbReference>
<feature type="binding site" evidence="12">
    <location>
        <position position="252"/>
    </location>
    <ligand>
        <name>K(+)</name>
        <dbReference type="ChEBI" id="CHEBI:29103"/>
    </ligand>
</feature>
<evidence type="ECO:0000256" key="10">
    <source>
        <dbReference type="ARBA" id="ARBA00022958"/>
    </source>
</evidence>
<comment type="similarity">
    <text evidence="12">Belongs to the carbohydrate kinase PfkB family. Ribokinase subfamily.</text>
</comment>
<keyword evidence="9 12" id="KW-0460">Magnesium</keyword>
<dbReference type="InterPro" id="IPR011877">
    <property type="entry name" value="Ribokinase"/>
</dbReference>
<dbReference type="STRING" id="1121345.SAMN02745217_01172"/>
<comment type="catalytic activity">
    <reaction evidence="12">
        <text>D-ribose + ATP = D-ribose 5-phosphate + ADP + H(+)</text>
        <dbReference type="Rhea" id="RHEA:13697"/>
        <dbReference type="ChEBI" id="CHEBI:15378"/>
        <dbReference type="ChEBI" id="CHEBI:30616"/>
        <dbReference type="ChEBI" id="CHEBI:47013"/>
        <dbReference type="ChEBI" id="CHEBI:78346"/>
        <dbReference type="ChEBI" id="CHEBI:456216"/>
        <dbReference type="EC" id="2.7.1.15"/>
    </reaction>
</comment>
<dbReference type="EC" id="2.7.1.15" evidence="2 12"/>
<keyword evidence="7 12" id="KW-0418">Kinase</keyword>
<evidence type="ECO:0000256" key="8">
    <source>
        <dbReference type="ARBA" id="ARBA00022840"/>
    </source>
</evidence>
<comment type="activity regulation">
    <text evidence="12">Activated by a monovalent cation that binds near, but not in, the active site. The most likely occupant of the site in vivo is potassium. Ion binding induces a conformational change that may alter substrate affinity.</text>
</comment>
<comment type="similarity">
    <text evidence="1">Belongs to the carbohydrate kinase pfkB family.</text>
</comment>
<dbReference type="SUPFAM" id="SSF53613">
    <property type="entry name" value="Ribokinase-like"/>
    <property type="match status" value="1"/>
</dbReference>
<feature type="binding site" evidence="12">
    <location>
        <position position="295"/>
    </location>
    <ligand>
        <name>K(+)</name>
        <dbReference type="ChEBI" id="CHEBI:29103"/>
    </ligand>
</feature>